<evidence type="ECO:0000256" key="2">
    <source>
        <dbReference type="ARBA" id="ARBA00010730"/>
    </source>
</evidence>
<evidence type="ECO:0000256" key="4">
    <source>
        <dbReference type="ARBA" id="ARBA00022801"/>
    </source>
</evidence>
<dbReference type="EMBL" id="FNIR01000023">
    <property type="protein sequence ID" value="SDP69632.1"/>
    <property type="molecule type" value="Genomic_DNA"/>
</dbReference>
<gene>
    <name evidence="10" type="ORF">SAMN05660199_04637</name>
</gene>
<evidence type="ECO:0000256" key="3">
    <source>
        <dbReference type="ARBA" id="ARBA00012780"/>
    </source>
</evidence>
<keyword evidence="5" id="KW-0119">Carbohydrate metabolism</keyword>
<evidence type="ECO:0000256" key="8">
    <source>
        <dbReference type="ARBA" id="ARBA00023326"/>
    </source>
</evidence>
<feature type="domain" description="Glycosyl hydrolase family 81 C-terminal" evidence="9">
    <location>
        <begin position="372"/>
        <end position="682"/>
    </location>
</feature>
<dbReference type="InterPro" id="IPR005200">
    <property type="entry name" value="Endo-beta-glucanase"/>
</dbReference>
<dbReference type="RefSeq" id="WP_091250803.1">
    <property type="nucleotide sequence ID" value="NZ_FNIR01000023.1"/>
</dbReference>
<evidence type="ECO:0000256" key="7">
    <source>
        <dbReference type="ARBA" id="ARBA00023316"/>
    </source>
</evidence>
<proteinExistence type="inferred from homology"/>
<keyword evidence="6" id="KW-0326">Glycosidase</keyword>
<evidence type="ECO:0000256" key="6">
    <source>
        <dbReference type="ARBA" id="ARBA00023295"/>
    </source>
</evidence>
<sequence length="766" mass="78142">MTAAPAARRRWWGRRSTVVLTTGVVLLAGCTATQDTATQNTDDGTAAPVTGPQLAAPTVTGAGSIATTLPQADTPSEQPTQVADDLAGTALPTSQWWTSALIGPLSQPLWAHPLAVRTSEDAPDGAPGVSVSSQPATVTEDAVVTPFVASLTVPGKPSDLTVTGYGAFDVRFDVAFDESSGGGTLGVTVVQGSPLTWLDFRDGLSSELQVLPGAQLGDPQDVGGRSVTPVLIGESTWDLVAAEGTTWTLDGTALTPSTDVAQLAIAVEPADAPGDWAELVAGAASPVTGTTEALSYDAAAGTVTQTLTTERSDGEGLWALMPHLAAASTGTGTWPDQLGDLTLATGDAVTTAVPMPGLLTAVPELDLDADAAAAVAADLATDLASPGTPGGSYFGGKEMGRLAVLAEVAQSTGDDAARQQALDRLRPLLVDLLTYDGPTDTSFLGYDERWGGIIASPAEFGSQDYNDHHFHYGYVLYAAAVLGAADPSFVTDYGPTVDLLVRDVAGTDAAEGDGGLPAFRVWNAYEGHSAASGFVPFADGNNQESSSEAVAAWEGVVRWGLVSGEQATVEAGVTHYALESASASRYWLGEGLTRPAGFDHTVVGIVWGAKTDYATFFDPAPEAVEGIQLLPIRLGSLYRDDPAAAAARSAGIDAATGGQPRTWGDLFAVDLALSDPTAALARLDAGVPREPSTSAALVRLMTTMLARWGPPQPAVTADGPFGLAFGSADAPTLVGTNPTAEAVTVTFSDGTSLEVPAGGTTVRPGG</sequence>
<dbReference type="PANTHER" id="PTHR31983:SF0">
    <property type="entry name" value="GLUCAN ENDO-1,3-BETA-D-GLUCOSIDASE 2"/>
    <property type="match status" value="1"/>
</dbReference>
<comment type="catalytic activity">
    <reaction evidence="1">
        <text>Hydrolysis of (1-&gt;3)-beta-D-glucosidic linkages in (1-&gt;3)-beta-D-glucans.</text>
        <dbReference type="EC" id="3.2.1.39"/>
    </reaction>
</comment>
<evidence type="ECO:0000313" key="10">
    <source>
        <dbReference type="EMBL" id="SDP69632.1"/>
    </source>
</evidence>
<evidence type="ECO:0000256" key="1">
    <source>
        <dbReference type="ARBA" id="ARBA00000382"/>
    </source>
</evidence>
<name>A0A1H0UTU6_9ACTN</name>
<accession>A0A1H0UTU6</accession>
<evidence type="ECO:0000256" key="5">
    <source>
        <dbReference type="ARBA" id="ARBA00023277"/>
    </source>
</evidence>
<dbReference type="GO" id="GO:0052861">
    <property type="term" value="F:endo-1,3(4)-beta-glucanase activity"/>
    <property type="evidence" value="ECO:0007669"/>
    <property type="project" value="InterPro"/>
</dbReference>
<protein>
    <recommendedName>
        <fullName evidence="3">glucan endo-1,3-beta-D-glucosidase</fullName>
        <ecNumber evidence="3">3.2.1.39</ecNumber>
    </recommendedName>
</protein>
<dbReference type="PROSITE" id="PS52008">
    <property type="entry name" value="GH81"/>
    <property type="match status" value="1"/>
</dbReference>
<dbReference type="GO" id="GO:0071555">
    <property type="term" value="P:cell wall organization"/>
    <property type="evidence" value="ECO:0007669"/>
    <property type="project" value="UniProtKB-KW"/>
</dbReference>
<dbReference type="EC" id="3.2.1.39" evidence="3"/>
<keyword evidence="8" id="KW-0624">Polysaccharide degradation</keyword>
<keyword evidence="4" id="KW-0378">Hydrolase</keyword>
<reference evidence="11" key="1">
    <citation type="submission" date="2016-10" db="EMBL/GenBank/DDBJ databases">
        <authorList>
            <person name="Varghese N."/>
            <person name="Submissions S."/>
        </authorList>
    </citation>
    <scope>NUCLEOTIDE SEQUENCE [LARGE SCALE GENOMIC DNA]</scope>
    <source>
        <strain evidence="11">DSM 45843</strain>
    </source>
</reference>
<organism evidence="10 11">
    <name type="scientific">Klenkia soli</name>
    <dbReference type="NCBI Taxonomy" id="1052260"/>
    <lineage>
        <taxon>Bacteria</taxon>
        <taxon>Bacillati</taxon>
        <taxon>Actinomycetota</taxon>
        <taxon>Actinomycetes</taxon>
        <taxon>Geodermatophilales</taxon>
        <taxon>Geodermatophilaceae</taxon>
        <taxon>Klenkia</taxon>
    </lineage>
</organism>
<dbReference type="STRING" id="1052260.SAMN05660199_04637"/>
<comment type="similarity">
    <text evidence="2">Belongs to the glycosyl hydrolase 81 family.</text>
</comment>
<dbReference type="OrthoDB" id="5480482at2"/>
<keyword evidence="11" id="KW-1185">Reference proteome</keyword>
<keyword evidence="7" id="KW-0961">Cell wall biogenesis/degradation</keyword>
<evidence type="ECO:0000313" key="11">
    <source>
        <dbReference type="Proteomes" id="UP000199088"/>
    </source>
</evidence>
<dbReference type="InterPro" id="IPR040720">
    <property type="entry name" value="GH81_C"/>
</dbReference>
<dbReference type="AlphaFoldDB" id="A0A1H0UTU6"/>
<dbReference type="Pfam" id="PF17652">
    <property type="entry name" value="Glyco_hydro81C"/>
    <property type="match status" value="1"/>
</dbReference>
<dbReference type="PANTHER" id="PTHR31983">
    <property type="entry name" value="ENDO-1,3(4)-BETA-GLUCANASE 1"/>
    <property type="match status" value="1"/>
</dbReference>
<dbReference type="GO" id="GO:0042973">
    <property type="term" value="F:glucan endo-1,3-beta-D-glucosidase activity"/>
    <property type="evidence" value="ECO:0007669"/>
    <property type="project" value="UniProtKB-EC"/>
</dbReference>
<evidence type="ECO:0000259" key="9">
    <source>
        <dbReference type="Pfam" id="PF17652"/>
    </source>
</evidence>
<dbReference type="Proteomes" id="UP000199088">
    <property type="component" value="Unassembled WGS sequence"/>
</dbReference>
<dbReference type="GO" id="GO:0000272">
    <property type="term" value="P:polysaccharide catabolic process"/>
    <property type="evidence" value="ECO:0007669"/>
    <property type="project" value="UniProtKB-KW"/>
</dbReference>
<dbReference type="Gene3D" id="2.70.98.30">
    <property type="entry name" value="Golgi alpha-mannosidase II, domain 4"/>
    <property type="match status" value="1"/>
</dbReference>